<protein>
    <recommendedName>
        <fullName evidence="4">Exocyst subunit Exo70 family protein</fullName>
    </recommendedName>
</protein>
<proteinExistence type="inferred from homology"/>
<name>A0A8J4LWW6_9CHLO</name>
<feature type="domain" description="Exocyst complex subunit Exo70 C-terminal" evidence="6">
    <location>
        <begin position="621"/>
        <end position="695"/>
    </location>
</feature>
<dbReference type="GO" id="GO:0015031">
    <property type="term" value="P:protein transport"/>
    <property type="evidence" value="ECO:0007669"/>
    <property type="project" value="UniProtKB-KW"/>
</dbReference>
<dbReference type="InterPro" id="IPR004140">
    <property type="entry name" value="Exo70"/>
</dbReference>
<dbReference type="AlphaFoldDB" id="A0A8J4LWW6"/>
<dbReference type="GO" id="GO:0006887">
    <property type="term" value="P:exocytosis"/>
    <property type="evidence" value="ECO:0007669"/>
    <property type="project" value="UniProtKB-KW"/>
</dbReference>
<gene>
    <name evidence="7" type="ORF">Vretimale_15897</name>
</gene>
<comment type="similarity">
    <text evidence="1 4">Belongs to the EXO70 family.</text>
</comment>
<feature type="compositionally biased region" description="Basic residues" evidence="5">
    <location>
        <begin position="579"/>
        <end position="588"/>
    </location>
</feature>
<comment type="function">
    <text evidence="4">Component of the exocyst complex.</text>
</comment>
<dbReference type="SUPFAM" id="SSF74788">
    <property type="entry name" value="Cullin repeat-like"/>
    <property type="match status" value="1"/>
</dbReference>
<accession>A0A8J4LWW6</accession>
<dbReference type="Pfam" id="PF03081">
    <property type="entry name" value="Exo70_C"/>
    <property type="match status" value="2"/>
</dbReference>
<dbReference type="GO" id="GO:0005546">
    <property type="term" value="F:phosphatidylinositol-4,5-bisphosphate binding"/>
    <property type="evidence" value="ECO:0007669"/>
    <property type="project" value="InterPro"/>
</dbReference>
<dbReference type="GO" id="GO:0000145">
    <property type="term" value="C:exocyst"/>
    <property type="evidence" value="ECO:0007669"/>
    <property type="project" value="InterPro"/>
</dbReference>
<dbReference type="PANTHER" id="PTHR12542">
    <property type="entry name" value="EXOCYST COMPLEX PROTEIN EXO70"/>
    <property type="match status" value="1"/>
</dbReference>
<dbReference type="PANTHER" id="PTHR12542:SF41">
    <property type="entry name" value="EXOCYST COMPLEX COMPONENT 7"/>
    <property type="match status" value="1"/>
</dbReference>
<dbReference type="Gene3D" id="1.20.1280.170">
    <property type="entry name" value="Exocyst complex component Exo70"/>
    <property type="match status" value="2"/>
</dbReference>
<dbReference type="Proteomes" id="UP000722791">
    <property type="component" value="Unassembled WGS sequence"/>
</dbReference>
<evidence type="ECO:0000256" key="5">
    <source>
        <dbReference type="SAM" id="MobiDB-lite"/>
    </source>
</evidence>
<keyword evidence="2 4" id="KW-0813">Transport</keyword>
<feature type="domain" description="Exocyst complex subunit Exo70 C-terminal" evidence="6">
    <location>
        <begin position="327"/>
        <end position="555"/>
    </location>
</feature>
<evidence type="ECO:0000256" key="3">
    <source>
        <dbReference type="ARBA" id="ARBA00022483"/>
    </source>
</evidence>
<keyword evidence="4" id="KW-0653">Protein transport</keyword>
<sequence length="893" mass="97373">MGQSLAEHAEQVTAALQLYARLSAEGDAVLRSLQVKLSELNLKLAPIHERATALTWAEENITLTKAETQELLQHIDVSRKIESVLRLGPGRDEKQLEQFLSAVGRLEEAWSHLEAYMDGGNVNAVEQAYENAVDLYEKAMRECEADFAGVLAQHGAARLPSAAWLMEKASPEHLRESLSHPELELLPPAAVARVSRLAEAMLRARHVTCLDTYAQARSRSLDMLLALVGLDPTSLPSGLALQSADQLQRLVSGWAVQLRVLLVGAAAELALAQDVSLKARDARLTNKSGRASESPTGVSLTYSLPNVFRGKTGWVKNFHEGHQVWPSPYDEVTFSETISRSLRLVLQVGKAVCEGRGASRSPDRVFVLLQMHQSLMDLLPYLDDLLSARERCTGLLNEAHLLGVMIGRSARQLFADFEEGMGSRGIHGSGAYGSEAVSKLTMLDGTVHPMCATTLSFLKRLFTYPNALTLLFSPGAGSVSSAGGGTNEAASAAASSSIMRILMRLLESLEAKARSYKIPALGDLFLMNNVHYMVWTVEQAAAAEKVAQRQLQQQQQQQQPSKSTGQEAEGIGESDGGRAKRRSGKRGTVKSGGTTSDVDGDNEPTMAAEASGGGVATGLGVLGIAWVERHKDIVEHYGAAYHEKTWRPLISALEAVLVTEEDVEPSEPGRFKAWVKSKFAKLNNQLDTILKQQAGASSCVLPTSHPLRPLSWCSLPGPFPMRSSRPRCAMSLNRIFYPYMANFGTGTLQWTFRHTQRSTCGTLPSSSSSLLTTHCSRAAPQHRGVETVLSALAAAFRRHRSATYRPHAPRQSPVGVWHHRHRRLLAVAPMRRRSQRLWRPIRGRKVSPRSVGGDDEAMSGYVLPCHGLWAWPHTLHLTSAHPSVPGLLASPSL</sequence>
<evidence type="ECO:0000256" key="1">
    <source>
        <dbReference type="ARBA" id="ARBA00006756"/>
    </source>
</evidence>
<evidence type="ECO:0000256" key="2">
    <source>
        <dbReference type="ARBA" id="ARBA00022448"/>
    </source>
</evidence>
<evidence type="ECO:0000259" key="6">
    <source>
        <dbReference type="Pfam" id="PF03081"/>
    </source>
</evidence>
<dbReference type="EMBL" id="BNCQ01000044">
    <property type="protein sequence ID" value="GIM12721.1"/>
    <property type="molecule type" value="Genomic_DNA"/>
</dbReference>
<reference evidence="7" key="1">
    <citation type="journal article" date="2021" name="Proc. Natl. Acad. Sci. U.S.A.">
        <title>Three genomes in the algal genus Volvox reveal the fate of a haploid sex-determining region after a transition to homothallism.</title>
        <authorList>
            <person name="Yamamoto K."/>
            <person name="Hamaji T."/>
            <person name="Kawai-Toyooka H."/>
            <person name="Matsuzaki R."/>
            <person name="Takahashi F."/>
            <person name="Nishimura Y."/>
            <person name="Kawachi M."/>
            <person name="Noguchi H."/>
            <person name="Minakuchi Y."/>
            <person name="Umen J.G."/>
            <person name="Toyoda A."/>
            <person name="Nozaki H."/>
        </authorList>
    </citation>
    <scope>NUCLEOTIDE SEQUENCE</scope>
    <source>
        <strain evidence="7">NIES-3785</strain>
    </source>
</reference>
<keyword evidence="3 4" id="KW-0268">Exocytosis</keyword>
<evidence type="ECO:0000256" key="4">
    <source>
        <dbReference type="RuleBase" id="RU365026"/>
    </source>
</evidence>
<evidence type="ECO:0000313" key="7">
    <source>
        <dbReference type="EMBL" id="GIM12721.1"/>
    </source>
</evidence>
<organism evidence="7 8">
    <name type="scientific">Volvox reticuliferus</name>
    <dbReference type="NCBI Taxonomy" id="1737510"/>
    <lineage>
        <taxon>Eukaryota</taxon>
        <taxon>Viridiplantae</taxon>
        <taxon>Chlorophyta</taxon>
        <taxon>core chlorophytes</taxon>
        <taxon>Chlorophyceae</taxon>
        <taxon>CS clade</taxon>
        <taxon>Chlamydomonadales</taxon>
        <taxon>Volvocaceae</taxon>
        <taxon>Volvox</taxon>
    </lineage>
</organism>
<dbReference type="Pfam" id="PF20669">
    <property type="entry name" value="Exo70_N"/>
    <property type="match status" value="1"/>
</dbReference>
<evidence type="ECO:0000313" key="8">
    <source>
        <dbReference type="Proteomes" id="UP000722791"/>
    </source>
</evidence>
<dbReference type="InterPro" id="IPR016159">
    <property type="entry name" value="Cullin_repeat-like_dom_sf"/>
</dbReference>
<comment type="caution">
    <text evidence="7">The sequence shown here is derived from an EMBL/GenBank/DDBJ whole genome shotgun (WGS) entry which is preliminary data.</text>
</comment>
<feature type="region of interest" description="Disordered" evidence="5">
    <location>
        <begin position="551"/>
        <end position="612"/>
    </location>
</feature>
<dbReference type="InterPro" id="IPR046364">
    <property type="entry name" value="Exo70_C"/>
</dbReference>